<keyword evidence="2" id="KW-0472">Membrane</keyword>
<sequence length="139" mass="15350">MLAGAAALVYGIISWRNGGDFGMYFALFGFAAIFFFSGAHVLPTAKNNKKAVARAWEEAQANLAHVLPDDFPLPARYAHPVVLTRMIRILREGRAQSADEALEVLKSDLKALNADVQVSQEEYDEVVAIKSMFLLSDYQ</sequence>
<reference evidence="3" key="1">
    <citation type="journal article" date="2013" name="Environ. Microbiol.">
        <title>Microbiota from the distal guts of lean and obese adolescents exhibit partial functional redundancy besides clear differences in community structure.</title>
        <authorList>
            <person name="Ferrer M."/>
            <person name="Ruiz A."/>
            <person name="Lanza F."/>
            <person name="Haange S.B."/>
            <person name="Oberbach A."/>
            <person name="Till H."/>
            <person name="Bargiela R."/>
            <person name="Campoy C."/>
            <person name="Segura M.T."/>
            <person name="Richter M."/>
            <person name="von Bergen M."/>
            <person name="Seifert J."/>
            <person name="Suarez A."/>
        </authorList>
    </citation>
    <scope>NUCLEOTIDE SEQUENCE</scope>
</reference>
<name>K1U6A5_9ZZZZ</name>
<accession>K1U6A5</accession>
<dbReference type="EMBL" id="AJWY01002635">
    <property type="protein sequence ID" value="EKC77803.1"/>
    <property type="molecule type" value="Genomic_DNA"/>
</dbReference>
<gene>
    <name evidence="3" type="ORF">LEA_03981</name>
</gene>
<comment type="caution">
    <text evidence="3">The sequence shown here is derived from an EMBL/GenBank/DDBJ whole genome shotgun (WGS) entry which is preliminary data.</text>
</comment>
<keyword evidence="2" id="KW-0812">Transmembrane</keyword>
<proteinExistence type="predicted"/>
<evidence type="ECO:0000256" key="2">
    <source>
        <dbReference type="SAM" id="Phobius"/>
    </source>
</evidence>
<keyword evidence="2" id="KW-1133">Transmembrane helix</keyword>
<feature type="coiled-coil region" evidence="1">
    <location>
        <begin position="95"/>
        <end position="122"/>
    </location>
</feature>
<evidence type="ECO:0000313" key="3">
    <source>
        <dbReference type="EMBL" id="EKC77803.1"/>
    </source>
</evidence>
<feature type="transmembrane region" description="Helical" evidence="2">
    <location>
        <begin position="21"/>
        <end position="42"/>
    </location>
</feature>
<dbReference type="AlphaFoldDB" id="K1U6A5"/>
<evidence type="ECO:0000256" key="1">
    <source>
        <dbReference type="SAM" id="Coils"/>
    </source>
</evidence>
<keyword evidence="1" id="KW-0175">Coiled coil</keyword>
<protein>
    <submittedName>
        <fullName evidence="3">Uncharacterized protein</fullName>
    </submittedName>
</protein>
<organism evidence="3">
    <name type="scientific">human gut metagenome</name>
    <dbReference type="NCBI Taxonomy" id="408170"/>
    <lineage>
        <taxon>unclassified sequences</taxon>
        <taxon>metagenomes</taxon>
        <taxon>organismal metagenomes</taxon>
    </lineage>
</organism>